<dbReference type="GO" id="GO:0009295">
    <property type="term" value="C:nucleoid"/>
    <property type="evidence" value="ECO:0007669"/>
    <property type="project" value="InterPro"/>
</dbReference>
<reference evidence="1 2" key="1">
    <citation type="submission" date="2014-11" db="EMBL/GenBank/DDBJ databases">
        <title>Complete genome sequence and analysis of Lactobacillus hokkaidonensis LOOC260T.</title>
        <authorList>
            <person name="Tanizawa Y."/>
            <person name="Tohno M."/>
            <person name="Kaminuma E."/>
            <person name="Nakamura Y."/>
            <person name="Arita M."/>
        </authorList>
    </citation>
    <scope>NUCLEOTIDE SEQUENCE [LARGE SCALE GENOMIC DNA]</scope>
    <source>
        <strain evidence="1 2">LOOC260</strain>
    </source>
</reference>
<dbReference type="RefSeq" id="WP_041092500.1">
    <property type="nucleotide sequence ID" value="NZ_AP014680.1"/>
</dbReference>
<dbReference type="Proteomes" id="UP000031620">
    <property type="component" value="Chromosome"/>
</dbReference>
<name>A0A0A1GSF9_9LACO</name>
<accession>A0A0A1GSF9</accession>
<proteinExistence type="predicted"/>
<dbReference type="KEGG" id="lho:LOOC260_103560"/>
<dbReference type="EMBL" id="AP014680">
    <property type="protein sequence ID" value="BAP84930.1"/>
    <property type="molecule type" value="Genomic_DNA"/>
</dbReference>
<protein>
    <recommendedName>
        <fullName evidence="3">Nucleoid-associated protein</fullName>
    </recommendedName>
</protein>
<dbReference type="HOGENOM" id="CLU_069338_0_0_9"/>
<dbReference type="InterPro" id="IPR007358">
    <property type="entry name" value="Nucleoid_associated_NdpA"/>
</dbReference>
<evidence type="ECO:0000313" key="2">
    <source>
        <dbReference type="Proteomes" id="UP000031620"/>
    </source>
</evidence>
<evidence type="ECO:0000313" key="1">
    <source>
        <dbReference type="EMBL" id="BAP84930.1"/>
    </source>
</evidence>
<organism evidence="1 2">
    <name type="scientific">Paucilactobacillus hokkaidonensis JCM 18461</name>
    <dbReference type="NCBI Taxonomy" id="1291742"/>
    <lineage>
        <taxon>Bacteria</taxon>
        <taxon>Bacillati</taxon>
        <taxon>Bacillota</taxon>
        <taxon>Bacilli</taxon>
        <taxon>Lactobacillales</taxon>
        <taxon>Lactobacillaceae</taxon>
        <taxon>Paucilactobacillus</taxon>
    </lineage>
</organism>
<dbReference type="STRING" id="1291742.LOOC260_103560"/>
<dbReference type="Pfam" id="PF04245">
    <property type="entry name" value="NA37"/>
    <property type="match status" value="1"/>
</dbReference>
<evidence type="ECO:0008006" key="3">
    <source>
        <dbReference type="Google" id="ProtNLM"/>
    </source>
</evidence>
<dbReference type="AlphaFoldDB" id="A0A0A1GSF9"/>
<sequence>MEIRLKQAILHVVDRKLGDPVISQVGLDLTNTYIRDYLTKKIEKLSSEKVKTGTLIPTSPLAELIKTGKQDFTNMSQQMVEKWYEIYQTSEDAPSADVFVVLYEQEQNVTLHTAFLKVNYHQGYTHLVSANDEGLLANELIVHKSILAGKTQKADEGFQINNEDLSYELEEKKYTFSGDRQFYLSTKVIESEPLPSLEENVKVVAKAAKKIGNKFDVPDREIVASVKEAIQENVTEHSSLDTQQIAQKVFKDNPAAQTDFQATVVEKGYVDKVPMSTEVKQIATKKYGKQKLKLSNGIELIVPLDVYQDPNLIEFINNPDGTISVTIKNVEDVISRL</sequence>
<gene>
    <name evidence="1" type="ORF">LOOC260_103560</name>
</gene>